<protein>
    <recommendedName>
        <fullName evidence="4">Homogentisate 1,2-dioxygenase</fullName>
    </recommendedName>
</protein>
<keyword evidence="3" id="KW-1185">Reference proteome</keyword>
<reference evidence="2 3" key="1">
    <citation type="submission" date="2018-06" db="EMBL/GenBank/DDBJ databases">
        <title>Genomic Encyclopedia of Type Strains, Phase IV (KMG-IV): sequencing the most valuable type-strain genomes for metagenomic binning, comparative biology and taxonomic classification.</title>
        <authorList>
            <person name="Goeker M."/>
        </authorList>
    </citation>
    <scope>NUCLEOTIDE SEQUENCE [LARGE SCALE GENOMIC DNA]</scope>
    <source>
        <strain evidence="2 3">DSM 24875</strain>
    </source>
</reference>
<comment type="caution">
    <text evidence="2">The sequence shown here is derived from an EMBL/GenBank/DDBJ whole genome shotgun (WGS) entry which is preliminary data.</text>
</comment>
<accession>A0A366FPE1</accession>
<evidence type="ECO:0008006" key="4">
    <source>
        <dbReference type="Google" id="ProtNLM"/>
    </source>
</evidence>
<gene>
    <name evidence="2" type="ORF">DFR50_105207</name>
</gene>
<dbReference type="OrthoDB" id="7376020at2"/>
<proteinExistence type="predicted"/>
<evidence type="ECO:0000313" key="3">
    <source>
        <dbReference type="Proteomes" id="UP000253529"/>
    </source>
</evidence>
<feature type="chain" id="PRO_5016892904" description="Homogentisate 1,2-dioxygenase" evidence="1">
    <location>
        <begin position="23"/>
        <end position="169"/>
    </location>
</feature>
<dbReference type="EMBL" id="QNRK01000005">
    <property type="protein sequence ID" value="RBP16563.1"/>
    <property type="molecule type" value="Genomic_DNA"/>
</dbReference>
<evidence type="ECO:0000256" key="1">
    <source>
        <dbReference type="SAM" id="SignalP"/>
    </source>
</evidence>
<name>A0A366FPE1_9HYPH</name>
<keyword evidence="1" id="KW-0732">Signal</keyword>
<evidence type="ECO:0000313" key="2">
    <source>
        <dbReference type="EMBL" id="RBP16563.1"/>
    </source>
</evidence>
<dbReference type="Proteomes" id="UP000253529">
    <property type="component" value="Unassembled WGS sequence"/>
</dbReference>
<dbReference type="AlphaFoldDB" id="A0A366FPE1"/>
<sequence length="169" mass="17266">MKLGRLVLAAALALAAPGVAGADEPHGCAAFRWPLDRERAALGAAEKPVVANGGALRYEAASTLKLAPFADAALPHPPERAPKAPGSYAGHFTLAAPAKPGLYKVTIAANGWIDVVDNGAFLHPKAFSGVLDCEGARKSVKFDLPGRALDLQLSGVTAPDIAVIVTAAE</sequence>
<feature type="signal peptide" evidence="1">
    <location>
        <begin position="1"/>
        <end position="22"/>
    </location>
</feature>
<organism evidence="2 3">
    <name type="scientific">Roseiarcus fermentans</name>
    <dbReference type="NCBI Taxonomy" id="1473586"/>
    <lineage>
        <taxon>Bacteria</taxon>
        <taxon>Pseudomonadati</taxon>
        <taxon>Pseudomonadota</taxon>
        <taxon>Alphaproteobacteria</taxon>
        <taxon>Hyphomicrobiales</taxon>
        <taxon>Roseiarcaceae</taxon>
        <taxon>Roseiarcus</taxon>
    </lineage>
</organism>
<dbReference type="RefSeq" id="WP_113888346.1">
    <property type="nucleotide sequence ID" value="NZ_QNRK01000005.1"/>
</dbReference>